<dbReference type="CDD" id="cd01286">
    <property type="entry name" value="deoxycytidylate_deaminase"/>
    <property type="match status" value="1"/>
</dbReference>
<evidence type="ECO:0000259" key="11">
    <source>
        <dbReference type="PROSITE" id="PS51747"/>
    </source>
</evidence>
<dbReference type="InterPro" id="IPR002125">
    <property type="entry name" value="CMP_dCMP_dom"/>
</dbReference>
<evidence type="ECO:0000313" key="13">
    <source>
        <dbReference type="Proteomes" id="UP000724874"/>
    </source>
</evidence>
<dbReference type="Gene3D" id="3.40.140.10">
    <property type="entry name" value="Cytidine Deaminase, domain 2"/>
    <property type="match status" value="1"/>
</dbReference>
<comment type="cofactor">
    <cofactor evidence="1">
        <name>Zn(2+)</name>
        <dbReference type="ChEBI" id="CHEBI:29105"/>
    </cofactor>
</comment>
<keyword evidence="3" id="KW-0479">Metal-binding</keyword>
<feature type="region of interest" description="Disordered" evidence="10">
    <location>
        <begin position="373"/>
        <end position="395"/>
    </location>
</feature>
<comment type="similarity">
    <text evidence="2">Belongs to the cytidine and deoxycytidylate deaminase family.</text>
</comment>
<dbReference type="Pfam" id="PF00383">
    <property type="entry name" value="dCMP_cyt_deam_1"/>
    <property type="match status" value="1"/>
</dbReference>
<evidence type="ECO:0000256" key="8">
    <source>
        <dbReference type="ARBA" id="ARBA00041763"/>
    </source>
</evidence>
<dbReference type="GO" id="GO:0005737">
    <property type="term" value="C:cytoplasm"/>
    <property type="evidence" value="ECO:0007669"/>
    <property type="project" value="TreeGrafter"/>
</dbReference>
<reference evidence="12" key="1">
    <citation type="submission" date="2020-11" db="EMBL/GenBank/DDBJ databases">
        <authorList>
            <consortium name="DOE Joint Genome Institute"/>
            <person name="Ahrendt S."/>
            <person name="Riley R."/>
            <person name="Andreopoulos W."/>
            <person name="LaButti K."/>
            <person name="Pangilinan J."/>
            <person name="Ruiz-duenas F.J."/>
            <person name="Barrasa J.M."/>
            <person name="Sanchez-Garcia M."/>
            <person name="Camarero S."/>
            <person name="Miyauchi S."/>
            <person name="Serrano A."/>
            <person name="Linde D."/>
            <person name="Babiker R."/>
            <person name="Drula E."/>
            <person name="Ayuso-Fernandez I."/>
            <person name="Pacheco R."/>
            <person name="Padilla G."/>
            <person name="Ferreira P."/>
            <person name="Barriuso J."/>
            <person name="Kellner H."/>
            <person name="Castanera R."/>
            <person name="Alfaro M."/>
            <person name="Ramirez L."/>
            <person name="Pisabarro A.G."/>
            <person name="Kuo A."/>
            <person name="Tritt A."/>
            <person name="Lipzen A."/>
            <person name="He G."/>
            <person name="Yan M."/>
            <person name="Ng V."/>
            <person name="Cullen D."/>
            <person name="Martin F."/>
            <person name="Rosso M.-N."/>
            <person name="Henrissat B."/>
            <person name="Hibbett D."/>
            <person name="Martinez A.T."/>
            <person name="Grigoriev I.V."/>
        </authorList>
    </citation>
    <scope>NUCLEOTIDE SEQUENCE</scope>
    <source>
        <strain evidence="12">AH 44721</strain>
    </source>
</reference>
<dbReference type="EMBL" id="JADNYJ010000002">
    <property type="protein sequence ID" value="KAF8913132.1"/>
    <property type="molecule type" value="Genomic_DNA"/>
</dbReference>
<dbReference type="PROSITE" id="PS00903">
    <property type="entry name" value="CYT_DCMP_DEAMINASES_1"/>
    <property type="match status" value="1"/>
</dbReference>
<gene>
    <name evidence="12" type="ORF">CPB84DRAFT_1760412</name>
</gene>
<dbReference type="FunFam" id="3.40.140.10:FF:000035">
    <property type="entry name" value="dCMP deaminase"/>
    <property type="match status" value="1"/>
</dbReference>
<proteinExistence type="inferred from homology"/>
<evidence type="ECO:0000256" key="1">
    <source>
        <dbReference type="ARBA" id="ARBA00001947"/>
    </source>
</evidence>
<evidence type="ECO:0000256" key="4">
    <source>
        <dbReference type="ARBA" id="ARBA00022727"/>
    </source>
</evidence>
<dbReference type="GO" id="GO:0008270">
    <property type="term" value="F:zinc ion binding"/>
    <property type="evidence" value="ECO:0007669"/>
    <property type="project" value="InterPro"/>
</dbReference>
<dbReference type="PROSITE" id="PS51747">
    <property type="entry name" value="CYT_DCMP_DEAMINASES_2"/>
    <property type="match status" value="1"/>
</dbReference>
<evidence type="ECO:0000313" key="12">
    <source>
        <dbReference type="EMBL" id="KAF8913132.1"/>
    </source>
</evidence>
<dbReference type="Proteomes" id="UP000724874">
    <property type="component" value="Unassembled WGS sequence"/>
</dbReference>
<keyword evidence="6" id="KW-0862">Zinc</keyword>
<accession>A0A9P5P2I1</accession>
<keyword evidence="13" id="KW-1185">Reference proteome</keyword>
<dbReference type="InterPro" id="IPR016192">
    <property type="entry name" value="APOBEC/CMP_deaminase_Zn-bd"/>
</dbReference>
<dbReference type="OrthoDB" id="6710946at2759"/>
<dbReference type="SUPFAM" id="SSF53927">
    <property type="entry name" value="Cytidine deaminase-like"/>
    <property type="match status" value="1"/>
</dbReference>
<protein>
    <recommendedName>
        <fullName evidence="9">Deoxycytidylate deaminase</fullName>
        <ecNumber evidence="7">3.5.4.12</ecNumber>
    </recommendedName>
    <alternativeName>
        <fullName evidence="8">dCMP deaminase</fullName>
    </alternativeName>
</protein>
<keyword evidence="4" id="KW-0545">Nucleotide biosynthesis</keyword>
<dbReference type="InterPro" id="IPR015517">
    <property type="entry name" value="dCMP_deaminase-rel"/>
</dbReference>
<dbReference type="GO" id="GO:0009165">
    <property type="term" value="P:nucleotide biosynthetic process"/>
    <property type="evidence" value="ECO:0007669"/>
    <property type="project" value="UniProtKB-KW"/>
</dbReference>
<dbReference type="GO" id="GO:0004132">
    <property type="term" value="F:dCMP deaminase activity"/>
    <property type="evidence" value="ECO:0007669"/>
    <property type="project" value="UniProtKB-EC"/>
</dbReference>
<dbReference type="InterPro" id="IPR016193">
    <property type="entry name" value="Cytidine_deaminase-like"/>
</dbReference>
<dbReference type="InterPro" id="IPR035105">
    <property type="entry name" value="Deoxycytidylate_deaminase_dom"/>
</dbReference>
<keyword evidence="5" id="KW-0378">Hydrolase</keyword>
<evidence type="ECO:0000256" key="5">
    <source>
        <dbReference type="ARBA" id="ARBA00022801"/>
    </source>
</evidence>
<evidence type="ECO:0000256" key="6">
    <source>
        <dbReference type="ARBA" id="ARBA00022833"/>
    </source>
</evidence>
<evidence type="ECO:0000256" key="2">
    <source>
        <dbReference type="ARBA" id="ARBA00006576"/>
    </source>
</evidence>
<dbReference type="AlphaFoldDB" id="A0A9P5P2I1"/>
<dbReference type="PANTHER" id="PTHR11086">
    <property type="entry name" value="DEOXYCYTIDYLATE DEAMINASE-RELATED"/>
    <property type="match status" value="1"/>
</dbReference>
<dbReference type="PANTHER" id="PTHR11086:SF18">
    <property type="entry name" value="DEOXYCYTIDYLATE DEAMINASE"/>
    <property type="match status" value="1"/>
</dbReference>
<name>A0A9P5P2I1_GYMJU</name>
<sequence>MFVAIIGTRFSGKSSIEDYLVSSKGFTLVRITQSDFNFGGYEKDLEDSEPSNSSFRNNTSANNFQKKLQSNAIAKHLSFLSMSPLPSPAPISNTMLQSQALCFSSHTQLLKYVTENWRDNFVTSNLCTKELIEPFIRRPFFLLLSSDAPLLERFQRSKSYADVPLQDFVEEDDRIVFGSPSSRANSLQNLAEFVNIQVVNSFSSLQLLHSYLDDLNLLHPEHLRPSWDAYFMTLASLASRRSNCMKRRVGAILVRENRILATGYNGTPRGLLNCNEGGCSHCNGTAQQECLCLHAEENALLEAGRERVGQDCVLYCNTCPCLKCTVKIIQTGVKTVVYNLTYKVDDASAALFKAAGVQLRRYDPNSKFRLPSAEDEGLASFESKPDSDHDVDTIR</sequence>
<feature type="compositionally biased region" description="Basic and acidic residues" evidence="10">
    <location>
        <begin position="383"/>
        <end position="395"/>
    </location>
</feature>
<evidence type="ECO:0000256" key="10">
    <source>
        <dbReference type="SAM" id="MobiDB-lite"/>
    </source>
</evidence>
<evidence type="ECO:0000256" key="3">
    <source>
        <dbReference type="ARBA" id="ARBA00022723"/>
    </source>
</evidence>
<organism evidence="12 13">
    <name type="scientific">Gymnopilus junonius</name>
    <name type="common">Spectacular rustgill mushroom</name>
    <name type="synonym">Gymnopilus spectabilis subsp. junonius</name>
    <dbReference type="NCBI Taxonomy" id="109634"/>
    <lineage>
        <taxon>Eukaryota</taxon>
        <taxon>Fungi</taxon>
        <taxon>Dikarya</taxon>
        <taxon>Basidiomycota</taxon>
        <taxon>Agaricomycotina</taxon>
        <taxon>Agaricomycetes</taxon>
        <taxon>Agaricomycetidae</taxon>
        <taxon>Agaricales</taxon>
        <taxon>Agaricineae</taxon>
        <taxon>Hymenogastraceae</taxon>
        <taxon>Gymnopilus</taxon>
    </lineage>
</organism>
<evidence type="ECO:0000256" key="7">
    <source>
        <dbReference type="ARBA" id="ARBA00038938"/>
    </source>
</evidence>
<feature type="domain" description="CMP/dCMP-type deaminase" evidence="11">
    <location>
        <begin position="226"/>
        <end position="351"/>
    </location>
</feature>
<comment type="caution">
    <text evidence="12">The sequence shown here is derived from an EMBL/GenBank/DDBJ whole genome shotgun (WGS) entry which is preliminary data.</text>
</comment>
<dbReference type="EC" id="3.5.4.12" evidence="7"/>
<evidence type="ECO:0000256" key="9">
    <source>
        <dbReference type="ARBA" id="ARBA00071582"/>
    </source>
</evidence>